<dbReference type="InterPro" id="IPR011009">
    <property type="entry name" value="Kinase-like_dom_sf"/>
</dbReference>
<sequence>MANAHPYFPCYGISEWEIHPANNTMDFVIRTATGWAIHVDINPSYFLRSPRLLQEYSRYMEALRTRHLTMGSVDALNWLATPFRLVVAELAEHSPPLPAGVIPTLWHYLSAPRAVFQLHAVDENFRPVRIASSPRSLTAVATRIDEQFLTMPHRWTVWYHPCRVQIDMLFRHNPMINPPCKVWALSKNHQPAVCYFKQFRSGYVLGEENAKLLAQKKLALARGTAKNRHQICTLHGLVLDESGHGFVGMLFDWIDVRGIMSRNQVASASHQLRDKWAQQIKSSVEKLHSVGAVWGNAAWNDVLIDRNDNAWITGFGASYLPGWVDADKRGTVDGDLQGLEKILDMLQPASRRAPTFFSF</sequence>
<protein>
    <recommendedName>
        <fullName evidence="3">Protein kinase subdomain-containing protein</fullName>
    </recommendedName>
</protein>
<dbReference type="AlphaFoldDB" id="E9DWN4"/>
<dbReference type="GeneID" id="19246343"/>
<accession>E9DWN4</accession>
<dbReference type="InParanoid" id="E9DWN4"/>
<dbReference type="eggNOG" id="ENOG502SQ23">
    <property type="taxonomic scope" value="Eukaryota"/>
</dbReference>
<dbReference type="OrthoDB" id="4062651at2759"/>
<reference evidence="1 2" key="1">
    <citation type="journal article" date="2011" name="PLoS Genet.">
        <title>Genome sequencing and comparative transcriptomics of the model entomopathogenic fungi Metarhizium anisopliae and M. acridum.</title>
        <authorList>
            <person name="Gao Q."/>
            <person name="Jin K."/>
            <person name="Ying S.H."/>
            <person name="Zhang Y."/>
            <person name="Xiao G."/>
            <person name="Shang Y."/>
            <person name="Duan Z."/>
            <person name="Hu X."/>
            <person name="Xie X.Q."/>
            <person name="Zhou G."/>
            <person name="Peng G."/>
            <person name="Luo Z."/>
            <person name="Huang W."/>
            <person name="Wang B."/>
            <person name="Fang W."/>
            <person name="Wang S."/>
            <person name="Zhong Y."/>
            <person name="Ma L.J."/>
            <person name="St Leger R.J."/>
            <person name="Zhao G.P."/>
            <person name="Pei Y."/>
            <person name="Feng M.G."/>
            <person name="Xia Y."/>
            <person name="Wang C."/>
        </authorList>
    </citation>
    <scope>NUCLEOTIDE SEQUENCE [LARGE SCALE GENOMIC DNA]</scope>
    <source>
        <strain evidence="1 2">CQMa 102</strain>
    </source>
</reference>
<dbReference type="SUPFAM" id="SSF56112">
    <property type="entry name" value="Protein kinase-like (PK-like)"/>
    <property type="match status" value="1"/>
</dbReference>
<dbReference type="HOGENOM" id="CLU_035264_1_1_1"/>
<dbReference type="OMA" id="WETHATE"/>
<evidence type="ECO:0000313" key="2">
    <source>
        <dbReference type="Proteomes" id="UP000002499"/>
    </source>
</evidence>
<proteinExistence type="predicted"/>
<name>E9DWN4_METAQ</name>
<organism evidence="2">
    <name type="scientific">Metarhizium acridum (strain CQMa 102)</name>
    <dbReference type="NCBI Taxonomy" id="655827"/>
    <lineage>
        <taxon>Eukaryota</taxon>
        <taxon>Fungi</taxon>
        <taxon>Dikarya</taxon>
        <taxon>Ascomycota</taxon>
        <taxon>Pezizomycotina</taxon>
        <taxon>Sordariomycetes</taxon>
        <taxon>Hypocreomycetidae</taxon>
        <taxon>Hypocreales</taxon>
        <taxon>Clavicipitaceae</taxon>
        <taxon>Metarhizium</taxon>
    </lineage>
</organism>
<gene>
    <name evidence="1" type="ORF">MAC_02032</name>
</gene>
<dbReference type="STRING" id="655827.E9DWN4"/>
<dbReference type="EMBL" id="GL698478">
    <property type="protein sequence ID" value="EFY92084.1"/>
    <property type="molecule type" value="Genomic_DNA"/>
</dbReference>
<dbReference type="Proteomes" id="UP000002499">
    <property type="component" value="Unassembled WGS sequence"/>
</dbReference>
<evidence type="ECO:0008006" key="3">
    <source>
        <dbReference type="Google" id="ProtNLM"/>
    </source>
</evidence>
<keyword evidence="2" id="KW-1185">Reference proteome</keyword>
<evidence type="ECO:0000313" key="1">
    <source>
        <dbReference type="EMBL" id="EFY92084.1"/>
    </source>
</evidence>
<dbReference type="KEGG" id="maw:19246343"/>